<evidence type="ECO:0000313" key="2">
    <source>
        <dbReference type="EMBL" id="KAK3390211.1"/>
    </source>
</evidence>
<feature type="region of interest" description="Disordered" evidence="1">
    <location>
        <begin position="679"/>
        <end position="784"/>
    </location>
</feature>
<evidence type="ECO:0000313" key="3">
    <source>
        <dbReference type="Proteomes" id="UP001285441"/>
    </source>
</evidence>
<feature type="region of interest" description="Disordered" evidence="1">
    <location>
        <begin position="1"/>
        <end position="38"/>
    </location>
</feature>
<feature type="compositionally biased region" description="Polar residues" evidence="1">
    <location>
        <begin position="959"/>
        <end position="969"/>
    </location>
</feature>
<feature type="compositionally biased region" description="Polar residues" evidence="1">
    <location>
        <begin position="722"/>
        <end position="741"/>
    </location>
</feature>
<accession>A0AAE0NYW3</accession>
<feature type="compositionally biased region" description="Low complexity" evidence="1">
    <location>
        <begin position="997"/>
        <end position="1008"/>
    </location>
</feature>
<protein>
    <submittedName>
        <fullName evidence="2">Uncharacterized protein</fullName>
    </submittedName>
</protein>
<feature type="compositionally biased region" description="Low complexity" evidence="1">
    <location>
        <begin position="1074"/>
        <end position="1085"/>
    </location>
</feature>
<feature type="compositionally biased region" description="Polar residues" evidence="1">
    <location>
        <begin position="1103"/>
        <end position="1114"/>
    </location>
</feature>
<reference evidence="2" key="1">
    <citation type="journal article" date="2023" name="Mol. Phylogenet. Evol.">
        <title>Genome-scale phylogeny and comparative genomics of the fungal order Sordariales.</title>
        <authorList>
            <person name="Hensen N."/>
            <person name="Bonometti L."/>
            <person name="Westerberg I."/>
            <person name="Brannstrom I.O."/>
            <person name="Guillou S."/>
            <person name="Cros-Aarteil S."/>
            <person name="Calhoun S."/>
            <person name="Haridas S."/>
            <person name="Kuo A."/>
            <person name="Mondo S."/>
            <person name="Pangilinan J."/>
            <person name="Riley R."/>
            <person name="LaButti K."/>
            <person name="Andreopoulos B."/>
            <person name="Lipzen A."/>
            <person name="Chen C."/>
            <person name="Yan M."/>
            <person name="Daum C."/>
            <person name="Ng V."/>
            <person name="Clum A."/>
            <person name="Steindorff A."/>
            <person name="Ohm R.A."/>
            <person name="Martin F."/>
            <person name="Silar P."/>
            <person name="Natvig D.O."/>
            <person name="Lalanne C."/>
            <person name="Gautier V."/>
            <person name="Ament-Velasquez S.L."/>
            <person name="Kruys A."/>
            <person name="Hutchinson M.I."/>
            <person name="Powell A.J."/>
            <person name="Barry K."/>
            <person name="Miller A.N."/>
            <person name="Grigoriev I.V."/>
            <person name="Debuchy R."/>
            <person name="Gladieux P."/>
            <person name="Hiltunen Thoren M."/>
            <person name="Johannesson H."/>
        </authorList>
    </citation>
    <scope>NUCLEOTIDE SEQUENCE</scope>
    <source>
        <strain evidence="2">CBS 232.78</strain>
    </source>
</reference>
<gene>
    <name evidence="2" type="ORF">B0H63DRAFT_557212</name>
</gene>
<sequence length="1141" mass="124034">MQVLVFGDSDDDQDQGDEEELDEDEEYDGDNESLRDPNERLIVSFFDISRQRNANANAPKNLREQKGSLVSKNPTTGARRELSHDGDTDMALGTGNGPTRPRLRASSIRRPKILAIHALQGAQESSSLSMDVLRQARTVSLSRKTVPQPPPAVPPLDGPIEGPSDLSPLSLSPWAFGRLPISPDPEDEVDKSKSLELRELGHSSPDWAELTDGIKYIIMFELTRTDNSSMANPMSFTQAAKYLSLTYEETAAMIKLIQLENAKVKSFNDDIAKFNDRLDMDWLDSFLEQDRPARVTEMITDKEIKRGKAFLNFMGLNLIADQLGYYMGMAGNGPLEIPLTHLEADGYKHLIPHFNIACGDRLAEMQKEEWHRQKQRPPVMSTSELLVRLDPPPGTVNPRRIDPTHQPYNPATWGHSVPPEDLAKGLHQSNFEVAVAASIVIDMFDQAAWVRGLATGGFQSGSVNPELQDLNLLRSQPSFVNPHNLALGLSTNQPRSSNTPALGSGPSGTSKGNGKPELRIDTSTAGGDPMGVDLPPNSKQPLPPQTTQAVPSTQSRKGKEVDRSIPQVATPQSTLPVRGIPESSRSLGEAASAQISSREEPGGSVPRCESLQTNEVAPIVDSSLLAALETPTIQQRDPDTQSIVDEYRKKFAGYLQDSDKGRIALRRTSNIRKKKAVNDDYIGSGDRDGSWEPDQPVKKKMVGRKLQTTAVATPGRKKKTALAQTPANNFSSPHDVTSTDVPKTTRPRGRPRRTILASSPDDSEVDAPSSSSLQSPTAGPSRTLPTLNRAAFQEPPSVGGVNTQLTSGQQCLVPPAPGQNPFQGPVSRGIDNLYRTNQQQFVVDPSPNRISAQGPSGFGNENLHQSHDPRYDIGGNQTKFPPITGQAAFQGLSGPRNKVLKETVQEFMARQGLSDMHPSVARMIQERLRPGETVQSAMVRHGLASTPEEPVNKKRKTSENQPQQLNIITAPSLFPEKSKARSNRNRSRDAKKLNSGVVTTEQQQQHVQNSLSTGETPPVHSTPTGGKPPLGGLGATTKTRTPKKSGGKDPALLQLHLTTPPQQTGAKPAIGNYGATTGGSTPRSSGGKDPELLARELARHRSLTPSKNSRSASHYENDGYSEDADGEFGDDENDEVDMLLE</sequence>
<feature type="compositionally biased region" description="Low complexity" evidence="1">
    <location>
        <begin position="1050"/>
        <end position="1064"/>
    </location>
</feature>
<evidence type="ECO:0000256" key="1">
    <source>
        <dbReference type="SAM" id="MobiDB-lite"/>
    </source>
</evidence>
<proteinExistence type="predicted"/>
<dbReference type="AlphaFoldDB" id="A0AAE0NYW3"/>
<feature type="compositionally biased region" description="Basic and acidic residues" evidence="1">
    <location>
        <begin position="78"/>
        <end position="87"/>
    </location>
</feature>
<organism evidence="2 3">
    <name type="scientific">Podospora didyma</name>
    <dbReference type="NCBI Taxonomy" id="330526"/>
    <lineage>
        <taxon>Eukaryota</taxon>
        <taxon>Fungi</taxon>
        <taxon>Dikarya</taxon>
        <taxon>Ascomycota</taxon>
        <taxon>Pezizomycotina</taxon>
        <taxon>Sordariomycetes</taxon>
        <taxon>Sordariomycetidae</taxon>
        <taxon>Sordariales</taxon>
        <taxon>Podosporaceae</taxon>
        <taxon>Podospora</taxon>
    </lineage>
</organism>
<feature type="compositionally biased region" description="Pro residues" evidence="1">
    <location>
        <begin position="147"/>
        <end position="157"/>
    </location>
</feature>
<feature type="region of interest" description="Disordered" evidence="1">
    <location>
        <begin position="942"/>
        <end position="1141"/>
    </location>
</feature>
<feature type="compositionally biased region" description="Polar residues" evidence="1">
    <location>
        <begin position="1009"/>
        <end position="1021"/>
    </location>
</feature>
<feature type="region of interest" description="Disordered" evidence="1">
    <location>
        <begin position="54"/>
        <end position="103"/>
    </location>
</feature>
<keyword evidence="3" id="KW-1185">Reference proteome</keyword>
<name>A0AAE0NYW3_9PEZI</name>
<feature type="compositionally biased region" description="Polar residues" evidence="1">
    <location>
        <begin position="537"/>
        <end position="555"/>
    </location>
</feature>
<comment type="caution">
    <text evidence="2">The sequence shown here is derived from an EMBL/GenBank/DDBJ whole genome shotgun (WGS) entry which is preliminary data.</text>
</comment>
<feature type="compositionally biased region" description="Polar residues" evidence="1">
    <location>
        <begin position="768"/>
        <end position="784"/>
    </location>
</feature>
<feature type="compositionally biased region" description="Acidic residues" evidence="1">
    <location>
        <begin position="1119"/>
        <end position="1141"/>
    </location>
</feature>
<feature type="compositionally biased region" description="Basic and acidic residues" evidence="1">
    <location>
        <begin position="1086"/>
        <end position="1099"/>
    </location>
</feature>
<feature type="compositionally biased region" description="Polar residues" evidence="1">
    <location>
        <begin position="489"/>
        <end position="512"/>
    </location>
</feature>
<dbReference type="Proteomes" id="UP001285441">
    <property type="component" value="Unassembled WGS sequence"/>
</dbReference>
<reference evidence="2" key="2">
    <citation type="submission" date="2023-06" db="EMBL/GenBank/DDBJ databases">
        <authorList>
            <consortium name="Lawrence Berkeley National Laboratory"/>
            <person name="Haridas S."/>
            <person name="Hensen N."/>
            <person name="Bonometti L."/>
            <person name="Westerberg I."/>
            <person name="Brannstrom I.O."/>
            <person name="Guillou S."/>
            <person name="Cros-Aarteil S."/>
            <person name="Calhoun S."/>
            <person name="Kuo A."/>
            <person name="Mondo S."/>
            <person name="Pangilinan J."/>
            <person name="Riley R."/>
            <person name="LaButti K."/>
            <person name="Andreopoulos B."/>
            <person name="Lipzen A."/>
            <person name="Chen C."/>
            <person name="Yanf M."/>
            <person name="Daum C."/>
            <person name="Ng V."/>
            <person name="Clum A."/>
            <person name="Steindorff A."/>
            <person name="Ohm R."/>
            <person name="Martin F."/>
            <person name="Silar P."/>
            <person name="Natvig D."/>
            <person name="Lalanne C."/>
            <person name="Gautier V."/>
            <person name="Ament-velasquez S.L."/>
            <person name="Kruys A."/>
            <person name="Hutchinson M.I."/>
            <person name="Powell A.J."/>
            <person name="Barry K."/>
            <person name="Miller A.N."/>
            <person name="Grigoriev I.V."/>
            <person name="Debuchy R."/>
            <person name="Gladieux P."/>
            <person name="Thoren M.H."/>
            <person name="Johannesson H."/>
        </authorList>
    </citation>
    <scope>NUCLEOTIDE SEQUENCE</scope>
    <source>
        <strain evidence="2">CBS 232.78</strain>
    </source>
</reference>
<dbReference type="EMBL" id="JAULSW010000002">
    <property type="protein sequence ID" value="KAK3390211.1"/>
    <property type="molecule type" value="Genomic_DNA"/>
</dbReference>
<feature type="region of interest" description="Disordered" evidence="1">
    <location>
        <begin position="484"/>
        <end position="614"/>
    </location>
</feature>
<feature type="region of interest" description="Disordered" evidence="1">
    <location>
        <begin position="142"/>
        <end position="164"/>
    </location>
</feature>
<feature type="compositionally biased region" description="Acidic residues" evidence="1">
    <location>
        <begin position="8"/>
        <end position="31"/>
    </location>
</feature>